<feature type="compositionally biased region" description="Polar residues" evidence="1">
    <location>
        <begin position="108"/>
        <end position="117"/>
    </location>
</feature>
<feature type="compositionally biased region" description="Polar residues" evidence="1">
    <location>
        <begin position="722"/>
        <end position="737"/>
    </location>
</feature>
<evidence type="ECO:0000313" key="3">
    <source>
        <dbReference type="Proteomes" id="UP001217089"/>
    </source>
</evidence>
<feature type="compositionally biased region" description="Polar residues" evidence="1">
    <location>
        <begin position="436"/>
        <end position="457"/>
    </location>
</feature>
<feature type="compositionally biased region" description="Polar residues" evidence="1">
    <location>
        <begin position="195"/>
        <end position="210"/>
    </location>
</feature>
<protein>
    <submittedName>
        <fullName evidence="2">Uncharacterized protein</fullName>
    </submittedName>
</protein>
<feature type="compositionally biased region" description="Basic and acidic residues" evidence="1">
    <location>
        <begin position="667"/>
        <end position="677"/>
    </location>
</feature>
<feature type="region of interest" description="Disordered" evidence="1">
    <location>
        <begin position="548"/>
        <end position="570"/>
    </location>
</feature>
<feature type="region of interest" description="Disordered" evidence="1">
    <location>
        <begin position="194"/>
        <end position="232"/>
    </location>
</feature>
<feature type="region of interest" description="Disordered" evidence="1">
    <location>
        <begin position="768"/>
        <end position="787"/>
    </location>
</feature>
<feature type="compositionally biased region" description="Polar residues" evidence="1">
    <location>
        <begin position="396"/>
        <end position="410"/>
    </location>
</feature>
<feature type="compositionally biased region" description="Polar residues" evidence="1">
    <location>
        <begin position="620"/>
        <end position="630"/>
    </location>
</feature>
<feature type="compositionally biased region" description="Low complexity" evidence="1">
    <location>
        <begin position="463"/>
        <end position="481"/>
    </location>
</feature>
<dbReference type="Proteomes" id="UP001217089">
    <property type="component" value="Unassembled WGS sequence"/>
</dbReference>
<keyword evidence="3" id="KW-1185">Reference proteome</keyword>
<feature type="compositionally biased region" description="Basic and acidic residues" evidence="1">
    <location>
        <begin position="711"/>
        <end position="721"/>
    </location>
</feature>
<feature type="compositionally biased region" description="Basic and acidic residues" evidence="1">
    <location>
        <begin position="738"/>
        <end position="749"/>
    </location>
</feature>
<feature type="compositionally biased region" description="Basic and acidic residues" evidence="1">
    <location>
        <begin position="382"/>
        <end position="393"/>
    </location>
</feature>
<sequence length="946" mass="104631">MASLSQRKPNISENNRNFLSGVNVRLNRDTPSSDIHGISSWKREQMSKPENLANEGNTSNCVFESKSVPVINIEENGNDIVFNRNDLLTNDRHLKTRMGSGTPRDSKNSPTPSQSSNMEDKGSIITSHLKHVQSNPFFKETGVKHSHGKVGEDKPSTRSSLTVEEQNGPVITSHLKHVHSNPFFQDCGLDHPHGSTFNDRASSGSNSPVFQNDDDSNIDNETTKNESGPFSGIVGKRRKVFLQAQNAEKTFKPIRRFASLENLLDSKRSKTTSGSLASPTEKVSGRLLSDSSSRDKTPTFYKTVVNKPVIPKPVRQKPSQVKTSDSSNDYTAPPKRDRHQAADLDMGRKDIIIIEQPKPKSPKPEDTEIKENKFSGFNSVKPLKDDNREDELPKQNIVSSVRSIFESGSKSAGLRSRCKDVPRSPTLHKPPIKPKTSLTSNNKTSEELPQTAESTTPDVVRKSLPSSSESSTGLGSLPLSTNNKETTQSSVFPSIDTSSETVSSVKPSISGAQVKEEGMFDSPLAKKRERNEKKSIFDSKVIIPKESPKLKPKVKKEIHKNDTDQKISSVFPEKKVEEDVIETKQKSVSEIVAQRNLSPTPRSMLVNHEKSKKIEKSEVGVSSVNNTSKPLKSDKKTASVADDKKLVSNEYFPGRKEIFDSSMIKPVQEHSSDERKSRPPRPKNRVTKKNSSEGKTGETSVPSVKLNNLINEEKKESKQDILNENLKSNTKVVNSAKTQEEQKENDKPTKGVPSIMLERYKKDKMKVAGQTDLYKPDNSVNDSDTDLLKPSMLKNRFHAGSLSSPVPKKRQAPQPPKDSPVLNNTNNIAASVKLKPARGGRTNIDDLIGGNRRSSPSAVFDSSNIIPTSTPVVNGNLEPLTKLDLSSLTQDPVLDHPYQEGYIPSKIQPCTIQFKGAGVKFDQNPLKKTRSNQKLKISFDENAKTH</sequence>
<feature type="region of interest" description="Disordered" evidence="1">
    <location>
        <begin position="793"/>
        <end position="860"/>
    </location>
</feature>
<feature type="compositionally biased region" description="Polar residues" evidence="1">
    <location>
        <begin position="482"/>
        <end position="511"/>
    </location>
</feature>
<feature type="compositionally biased region" description="Basic and acidic residues" evidence="1">
    <location>
        <begin position="339"/>
        <end position="352"/>
    </location>
</feature>
<feature type="compositionally biased region" description="Polar residues" evidence="1">
    <location>
        <begin position="697"/>
        <end position="710"/>
    </location>
</feature>
<feature type="region of interest" description="Disordered" evidence="1">
    <location>
        <begin position="141"/>
        <end position="163"/>
    </location>
</feature>
<feature type="compositionally biased region" description="Basic and acidic residues" evidence="1">
    <location>
        <begin position="362"/>
        <end position="373"/>
    </location>
</feature>
<comment type="caution">
    <text evidence="2">The sequence shown here is derived from an EMBL/GenBank/DDBJ whole genome shotgun (WGS) entry which is preliminary data.</text>
</comment>
<feature type="region of interest" description="Disordered" evidence="1">
    <location>
        <begin position="592"/>
        <end position="756"/>
    </location>
</feature>
<reference evidence="2 3" key="1">
    <citation type="submission" date="2022-12" db="EMBL/GenBank/DDBJ databases">
        <title>Chromosome-level genome of Tegillarca granosa.</title>
        <authorList>
            <person name="Kim J."/>
        </authorList>
    </citation>
    <scope>NUCLEOTIDE SEQUENCE [LARGE SCALE GENOMIC DNA]</scope>
    <source>
        <strain evidence="2">Teg-2019</strain>
        <tissue evidence="2">Adductor muscle</tissue>
    </source>
</reference>
<feature type="compositionally biased region" description="Basic residues" evidence="1">
    <location>
        <begin position="678"/>
        <end position="688"/>
    </location>
</feature>
<evidence type="ECO:0000313" key="2">
    <source>
        <dbReference type="EMBL" id="KAJ8300864.1"/>
    </source>
</evidence>
<feature type="region of interest" description="Disordered" evidence="1">
    <location>
        <begin position="267"/>
        <end position="532"/>
    </location>
</feature>
<feature type="compositionally biased region" description="Basic and acidic residues" evidence="1">
    <location>
        <begin position="607"/>
        <end position="618"/>
    </location>
</feature>
<feature type="compositionally biased region" description="Polar residues" evidence="1">
    <location>
        <begin position="317"/>
        <end position="330"/>
    </location>
</feature>
<evidence type="ECO:0000256" key="1">
    <source>
        <dbReference type="SAM" id="MobiDB-lite"/>
    </source>
</evidence>
<gene>
    <name evidence="2" type="ORF">KUTeg_022383</name>
</gene>
<accession>A0ABQ9E688</accession>
<name>A0ABQ9E688_TEGGR</name>
<feature type="compositionally biased region" description="Basic and acidic residues" evidence="1">
    <location>
        <begin position="631"/>
        <end position="659"/>
    </location>
</feature>
<dbReference type="EMBL" id="JARBDR010000919">
    <property type="protein sequence ID" value="KAJ8300864.1"/>
    <property type="molecule type" value="Genomic_DNA"/>
</dbReference>
<organism evidence="2 3">
    <name type="scientific">Tegillarca granosa</name>
    <name type="common">Malaysian cockle</name>
    <name type="synonym">Anadara granosa</name>
    <dbReference type="NCBI Taxonomy" id="220873"/>
    <lineage>
        <taxon>Eukaryota</taxon>
        <taxon>Metazoa</taxon>
        <taxon>Spiralia</taxon>
        <taxon>Lophotrochozoa</taxon>
        <taxon>Mollusca</taxon>
        <taxon>Bivalvia</taxon>
        <taxon>Autobranchia</taxon>
        <taxon>Pteriomorphia</taxon>
        <taxon>Arcoida</taxon>
        <taxon>Arcoidea</taxon>
        <taxon>Arcidae</taxon>
        <taxon>Tegillarca</taxon>
    </lineage>
</organism>
<feature type="region of interest" description="Disordered" evidence="1">
    <location>
        <begin position="94"/>
        <end position="120"/>
    </location>
</feature>
<feature type="compositionally biased region" description="Basic and acidic residues" evidence="1">
    <location>
        <begin position="514"/>
        <end position="532"/>
    </location>
</feature>
<proteinExistence type="predicted"/>